<accession>A0ABR2F0G7</accession>
<evidence type="ECO:0000313" key="1">
    <source>
        <dbReference type="EMBL" id="KAK8568457.1"/>
    </source>
</evidence>
<organism evidence="1 2">
    <name type="scientific">Hibiscus sabdariffa</name>
    <name type="common">roselle</name>
    <dbReference type="NCBI Taxonomy" id="183260"/>
    <lineage>
        <taxon>Eukaryota</taxon>
        <taxon>Viridiplantae</taxon>
        <taxon>Streptophyta</taxon>
        <taxon>Embryophyta</taxon>
        <taxon>Tracheophyta</taxon>
        <taxon>Spermatophyta</taxon>
        <taxon>Magnoliopsida</taxon>
        <taxon>eudicotyledons</taxon>
        <taxon>Gunneridae</taxon>
        <taxon>Pentapetalae</taxon>
        <taxon>rosids</taxon>
        <taxon>malvids</taxon>
        <taxon>Malvales</taxon>
        <taxon>Malvaceae</taxon>
        <taxon>Malvoideae</taxon>
        <taxon>Hibiscus</taxon>
    </lineage>
</organism>
<keyword evidence="2" id="KW-1185">Reference proteome</keyword>
<name>A0ABR2F0G7_9ROSI</name>
<dbReference type="Proteomes" id="UP001472677">
    <property type="component" value="Unassembled WGS sequence"/>
</dbReference>
<reference evidence="1 2" key="1">
    <citation type="journal article" date="2024" name="G3 (Bethesda)">
        <title>Genome assembly of Hibiscus sabdariffa L. provides insights into metabolisms of medicinal natural products.</title>
        <authorList>
            <person name="Kim T."/>
        </authorList>
    </citation>
    <scope>NUCLEOTIDE SEQUENCE [LARGE SCALE GENOMIC DNA]</scope>
    <source>
        <strain evidence="1">TK-2024</strain>
        <tissue evidence="1">Old leaves</tissue>
    </source>
</reference>
<sequence>MGMAIIISHVKAKHHVRRANIIVKFQDLYVFMVEGNVNDVNVLNEVREKVRQLGRVWWALEASKAALFL</sequence>
<gene>
    <name evidence="1" type="ORF">V6N12_007008</name>
</gene>
<proteinExistence type="predicted"/>
<comment type="caution">
    <text evidence="1">The sequence shown here is derived from an EMBL/GenBank/DDBJ whole genome shotgun (WGS) entry which is preliminary data.</text>
</comment>
<evidence type="ECO:0000313" key="2">
    <source>
        <dbReference type="Proteomes" id="UP001472677"/>
    </source>
</evidence>
<dbReference type="EMBL" id="JBBPBM010000009">
    <property type="protein sequence ID" value="KAK8568457.1"/>
    <property type="molecule type" value="Genomic_DNA"/>
</dbReference>
<protein>
    <submittedName>
        <fullName evidence="1">Uncharacterized protein</fullName>
    </submittedName>
</protein>